<dbReference type="PANTHER" id="PTHR10706:SF153">
    <property type="entry name" value="F-BOX DOMAIN, GALACTOSE OXIDASE_KELCH, BETA-PROPELLER, F-BOX-LIKE DOMAIN SUPERFAMILY"/>
    <property type="match status" value="1"/>
</dbReference>
<dbReference type="Proteomes" id="UP001177003">
    <property type="component" value="Chromosome 3"/>
</dbReference>
<dbReference type="InterPro" id="IPR001810">
    <property type="entry name" value="F-box_dom"/>
</dbReference>
<dbReference type="SMART" id="SM00256">
    <property type="entry name" value="FBOX"/>
    <property type="match status" value="1"/>
</dbReference>
<evidence type="ECO:0000313" key="4">
    <source>
        <dbReference type="Proteomes" id="UP001177003"/>
    </source>
</evidence>
<gene>
    <name evidence="3" type="ORF">LSALG_LOCUS14568</name>
</gene>
<accession>A0AA35YIE4</accession>
<dbReference type="FunFam" id="1.20.1280.50:FF:000030">
    <property type="entry name" value="F-box/kelch-repeat protein At3g61590"/>
    <property type="match status" value="1"/>
</dbReference>
<evidence type="ECO:0000313" key="3">
    <source>
        <dbReference type="EMBL" id="CAI9274487.1"/>
    </source>
</evidence>
<keyword evidence="1" id="KW-0833">Ubl conjugation pathway</keyword>
<dbReference type="Pfam" id="PF24750">
    <property type="entry name" value="b-prop_At3g26010-like"/>
    <property type="match status" value="1"/>
</dbReference>
<dbReference type="InterPro" id="IPR036047">
    <property type="entry name" value="F-box-like_dom_sf"/>
</dbReference>
<proteinExistence type="predicted"/>
<sequence>MGVAICSKIIGSCLVKNIYPSPSDMYRSWRLRYKRPPPGCKQVWRPVQRSTPAPVALIVPTMESFNFYVNEASWSDEETEITRKGTGVFLPNLELIQNDQKQEENPVPIDILPDDIHERILACLPLSAIFKASCVCKKWNQIVHSKKFTLNDANFLSEKTWYFMFTSSVEPVGYLYDSGLRKWYNFELPFMVHHTWHIAPSCGLVCFMDDETSKEMYICNPISREYETIKNPPNLGFSVYTALAFSVDQSNSKYTISVIRSIQSSDDFLLWDVCIHVYNSNEKTWLTPVMGMTMHGWRPGDVSVICDNVLYILVFCTRRFDFQNSHGLITYNLEKMESVVREELVIPAPCVLTCGRLMSVQGKVVLVGGIGRQDRPGVIKGIGIWVLNGKEWMEISRMPHKFVQGFGELDDVFASSGGGDLIYIQSYGGTALLVYDMDKRQWFWSQRCMMHKKFPLEIFSGFCFEPRLQYM</sequence>
<evidence type="ECO:0000259" key="2">
    <source>
        <dbReference type="PROSITE" id="PS50181"/>
    </source>
</evidence>
<reference evidence="3" key="1">
    <citation type="submission" date="2023-04" db="EMBL/GenBank/DDBJ databases">
        <authorList>
            <person name="Vijverberg K."/>
            <person name="Xiong W."/>
            <person name="Schranz E."/>
        </authorList>
    </citation>
    <scope>NUCLEOTIDE SEQUENCE</scope>
</reference>
<dbReference type="EMBL" id="OX465079">
    <property type="protein sequence ID" value="CAI9274487.1"/>
    <property type="molecule type" value="Genomic_DNA"/>
</dbReference>
<feature type="domain" description="F-box" evidence="2">
    <location>
        <begin position="106"/>
        <end position="164"/>
    </location>
</feature>
<protein>
    <recommendedName>
        <fullName evidence="2">F-box domain-containing protein</fullName>
    </recommendedName>
</protein>
<dbReference type="InterPro" id="IPR045048">
    <property type="entry name" value="FBXO31/39"/>
</dbReference>
<dbReference type="Gene3D" id="2.120.10.80">
    <property type="entry name" value="Kelch-type beta propeller"/>
    <property type="match status" value="1"/>
</dbReference>
<dbReference type="AlphaFoldDB" id="A0AA35YIE4"/>
<dbReference type="SUPFAM" id="SSF50965">
    <property type="entry name" value="Galactose oxidase, central domain"/>
    <property type="match status" value="1"/>
</dbReference>
<dbReference type="PANTHER" id="PTHR10706">
    <property type="entry name" value="F-BOX FAMILY PROTEIN"/>
    <property type="match status" value="1"/>
</dbReference>
<name>A0AA35YIE4_LACSI</name>
<dbReference type="Pfam" id="PF00646">
    <property type="entry name" value="F-box"/>
    <property type="match status" value="1"/>
</dbReference>
<dbReference type="InterPro" id="IPR015915">
    <property type="entry name" value="Kelch-typ_b-propeller"/>
</dbReference>
<dbReference type="InterPro" id="IPR056592">
    <property type="entry name" value="Beta-prop_At3g26010-like"/>
</dbReference>
<evidence type="ECO:0000256" key="1">
    <source>
        <dbReference type="ARBA" id="ARBA00022786"/>
    </source>
</evidence>
<dbReference type="InterPro" id="IPR011043">
    <property type="entry name" value="Gal_Oxase/kelch_b-propeller"/>
</dbReference>
<dbReference type="PROSITE" id="PS50181">
    <property type="entry name" value="FBOX"/>
    <property type="match status" value="1"/>
</dbReference>
<organism evidence="3 4">
    <name type="scientific">Lactuca saligna</name>
    <name type="common">Willowleaf lettuce</name>
    <dbReference type="NCBI Taxonomy" id="75948"/>
    <lineage>
        <taxon>Eukaryota</taxon>
        <taxon>Viridiplantae</taxon>
        <taxon>Streptophyta</taxon>
        <taxon>Embryophyta</taxon>
        <taxon>Tracheophyta</taxon>
        <taxon>Spermatophyta</taxon>
        <taxon>Magnoliopsida</taxon>
        <taxon>eudicotyledons</taxon>
        <taxon>Gunneridae</taxon>
        <taxon>Pentapetalae</taxon>
        <taxon>asterids</taxon>
        <taxon>campanulids</taxon>
        <taxon>Asterales</taxon>
        <taxon>Asteraceae</taxon>
        <taxon>Cichorioideae</taxon>
        <taxon>Cichorieae</taxon>
        <taxon>Lactucinae</taxon>
        <taxon>Lactuca</taxon>
    </lineage>
</organism>
<dbReference type="SUPFAM" id="SSF81383">
    <property type="entry name" value="F-box domain"/>
    <property type="match status" value="1"/>
</dbReference>
<keyword evidence="4" id="KW-1185">Reference proteome</keyword>
<dbReference type="Gene3D" id="1.20.1280.50">
    <property type="match status" value="1"/>
</dbReference>